<name>A0A0B6X9Q8_XENBV</name>
<sequence length="49" mass="5893">MNGNEIVSFIYHHCQWGQFLERLLRTTFNDMNKLYIDMKIITPVTSFLI</sequence>
<gene>
    <name evidence="1" type="ORF">XBW1_2539</name>
</gene>
<protein>
    <submittedName>
        <fullName evidence="1">Uncharacterized protein</fullName>
    </submittedName>
</protein>
<dbReference type="Proteomes" id="UP000032930">
    <property type="component" value="Chromosome"/>
</dbReference>
<reference evidence="1 2" key="1">
    <citation type="submission" date="2014-02" db="EMBL/GenBank/DDBJ databases">
        <authorList>
            <person name="Genoscope - CEA"/>
        </authorList>
    </citation>
    <scope>NUCLEOTIDE SEQUENCE [LARGE SCALE GENOMIC DNA]</scope>
    <source>
        <strain evidence="1 2">CS03</strain>
    </source>
</reference>
<evidence type="ECO:0000313" key="1">
    <source>
        <dbReference type="EMBL" id="CDM89896.1"/>
    </source>
</evidence>
<dbReference type="EMBL" id="FO818637">
    <property type="protein sequence ID" value="CDM89896.1"/>
    <property type="molecule type" value="Genomic_DNA"/>
</dbReference>
<accession>A0A0B6X9Q8</accession>
<proteinExistence type="predicted"/>
<dbReference type="KEGG" id="xbv:XBW1_2539"/>
<organism evidence="1 2">
    <name type="scientific">Xenorhabdus bovienii</name>
    <name type="common">Xenorhabdus nematophila subsp. bovienii</name>
    <dbReference type="NCBI Taxonomy" id="40576"/>
    <lineage>
        <taxon>Bacteria</taxon>
        <taxon>Pseudomonadati</taxon>
        <taxon>Pseudomonadota</taxon>
        <taxon>Gammaproteobacteria</taxon>
        <taxon>Enterobacterales</taxon>
        <taxon>Morganellaceae</taxon>
        <taxon>Xenorhabdus</taxon>
    </lineage>
</organism>
<evidence type="ECO:0000313" key="2">
    <source>
        <dbReference type="Proteomes" id="UP000032930"/>
    </source>
</evidence>
<dbReference type="AlphaFoldDB" id="A0A0B6X9Q8"/>